<keyword evidence="10" id="KW-0505">Motor protein</keyword>
<keyword evidence="2" id="KW-0963">Cytoplasm</keyword>
<dbReference type="Gene3D" id="1.20.920.20">
    <property type="match status" value="1"/>
</dbReference>
<dbReference type="GO" id="GO:0045505">
    <property type="term" value="F:dynein intermediate chain binding"/>
    <property type="evidence" value="ECO:0007669"/>
    <property type="project" value="InterPro"/>
</dbReference>
<evidence type="ECO:0000256" key="4">
    <source>
        <dbReference type="ARBA" id="ARBA00022737"/>
    </source>
</evidence>
<evidence type="ECO:0000313" key="16">
    <source>
        <dbReference type="EMBL" id="CAL1535628.1"/>
    </source>
</evidence>
<keyword evidence="3" id="KW-0493">Microtubule</keyword>
<feature type="domain" description="Dynein heavy chain coiled coil stalk" evidence="14">
    <location>
        <begin position="1"/>
        <end position="262"/>
    </location>
</feature>
<dbReference type="EMBL" id="CAXITT010000207">
    <property type="protein sequence ID" value="CAL1535628.1"/>
    <property type="molecule type" value="Genomic_DNA"/>
</dbReference>
<evidence type="ECO:0000256" key="10">
    <source>
        <dbReference type="ARBA" id="ARBA00023175"/>
    </source>
</evidence>
<dbReference type="Gene3D" id="6.10.140.1060">
    <property type="match status" value="1"/>
</dbReference>
<proteinExistence type="predicted"/>
<dbReference type="Pfam" id="PF12781">
    <property type="entry name" value="AAA_9"/>
    <property type="match status" value="1"/>
</dbReference>
<dbReference type="Pfam" id="PF12777">
    <property type="entry name" value="MT"/>
    <property type="match status" value="1"/>
</dbReference>
<keyword evidence="5" id="KW-0547">Nucleotide-binding</keyword>
<evidence type="ECO:0000259" key="14">
    <source>
        <dbReference type="Pfam" id="PF12777"/>
    </source>
</evidence>
<evidence type="ECO:0000256" key="9">
    <source>
        <dbReference type="ARBA" id="ARBA00023069"/>
    </source>
</evidence>
<evidence type="ECO:0000256" key="5">
    <source>
        <dbReference type="ARBA" id="ARBA00022741"/>
    </source>
</evidence>
<dbReference type="PANTHER" id="PTHR45703">
    <property type="entry name" value="DYNEIN HEAVY CHAIN"/>
    <property type="match status" value="1"/>
</dbReference>
<evidence type="ECO:0000256" key="2">
    <source>
        <dbReference type="ARBA" id="ARBA00022490"/>
    </source>
</evidence>
<keyword evidence="4" id="KW-0677">Repeat</keyword>
<dbReference type="Proteomes" id="UP001497497">
    <property type="component" value="Unassembled WGS sequence"/>
</dbReference>
<evidence type="ECO:0000256" key="6">
    <source>
        <dbReference type="ARBA" id="ARBA00022840"/>
    </source>
</evidence>
<dbReference type="GO" id="GO:0030286">
    <property type="term" value="C:dynein complex"/>
    <property type="evidence" value="ECO:0007669"/>
    <property type="project" value="UniProtKB-KW"/>
</dbReference>
<keyword evidence="12" id="KW-0966">Cell projection</keyword>
<keyword evidence="17" id="KW-1185">Reference proteome</keyword>
<dbReference type="GO" id="GO:0007018">
    <property type="term" value="P:microtubule-based movement"/>
    <property type="evidence" value="ECO:0007669"/>
    <property type="project" value="InterPro"/>
</dbReference>
<evidence type="ECO:0000256" key="13">
    <source>
        <dbReference type="SAM" id="Coils"/>
    </source>
</evidence>
<comment type="subcellular location">
    <subcellularLocation>
        <location evidence="1">Cytoplasm</location>
        <location evidence="1">Cytoskeleton</location>
        <location evidence="1">Cilium axoneme</location>
    </subcellularLocation>
</comment>
<dbReference type="InterPro" id="IPR027417">
    <property type="entry name" value="P-loop_NTPase"/>
</dbReference>
<dbReference type="FunFam" id="3.40.50.300:FF:000049">
    <property type="entry name" value="Dynein, axonemal, heavy chain 5"/>
    <property type="match status" value="1"/>
</dbReference>
<evidence type="ECO:0000256" key="7">
    <source>
        <dbReference type="ARBA" id="ARBA00023017"/>
    </source>
</evidence>
<dbReference type="GO" id="GO:0005524">
    <property type="term" value="F:ATP binding"/>
    <property type="evidence" value="ECO:0007669"/>
    <property type="project" value="UniProtKB-KW"/>
</dbReference>
<dbReference type="PANTHER" id="PTHR45703:SF8">
    <property type="entry name" value="DYNEINS HEAVY CHAIN"/>
    <property type="match status" value="1"/>
</dbReference>
<evidence type="ECO:0000256" key="12">
    <source>
        <dbReference type="ARBA" id="ARBA00023273"/>
    </source>
</evidence>
<keyword evidence="9" id="KW-0969">Cilium</keyword>
<protein>
    <submittedName>
        <fullName evidence="16">Uncharacterized protein</fullName>
    </submittedName>
</protein>
<keyword evidence="6" id="KW-0067">ATP-binding</keyword>
<organism evidence="16 17">
    <name type="scientific">Lymnaea stagnalis</name>
    <name type="common">Great pond snail</name>
    <name type="synonym">Helix stagnalis</name>
    <dbReference type="NCBI Taxonomy" id="6523"/>
    <lineage>
        <taxon>Eukaryota</taxon>
        <taxon>Metazoa</taxon>
        <taxon>Spiralia</taxon>
        <taxon>Lophotrochozoa</taxon>
        <taxon>Mollusca</taxon>
        <taxon>Gastropoda</taxon>
        <taxon>Heterobranchia</taxon>
        <taxon>Euthyneura</taxon>
        <taxon>Panpulmonata</taxon>
        <taxon>Hygrophila</taxon>
        <taxon>Lymnaeoidea</taxon>
        <taxon>Lymnaeidae</taxon>
        <taxon>Lymnaea</taxon>
    </lineage>
</organism>
<evidence type="ECO:0000256" key="1">
    <source>
        <dbReference type="ARBA" id="ARBA00004430"/>
    </source>
</evidence>
<dbReference type="InterPro" id="IPR026983">
    <property type="entry name" value="DHC"/>
</dbReference>
<keyword evidence="7" id="KW-0243">Dynein</keyword>
<sequence>MAKAEPALLAAKEALNTLNKNNLTELKSFGSPPAAVTNVIAAVMVLLAPGGNVPKDRSWKAAKATIMSKVDAFLDALMYYDKDNIPLSCQVAVKPYLNDPEFDPEFIKAKSSAAAGLCSWVVNIMKYYEVFCEVEPKRLALKKANEDLNAAQTKLGAIKAKVSALEATLNECQAELNKAVSTKQKCQEEADATAAVIELANRLVGGLASENVRWAQAIMNFHENEKTLPGDVLLITAYVSYVGSFTKVYRVDLLDNKWLAFLKKLKHPIAVTENLDPLVMLVDSAQIACWSNEGLPSDRMSIENATILTNCERWPLMIDPQLQGYKWIKTRYGNRLKIVKLGSHGYLDAIEKAVETGEVLLMENIGESVDAVLDHLLGRNTIKKGRAIKIGDKEINYHKNFRLILQTKLANPHYKPEMQAQTTLINFTVTRDGLEDQLLGAVVSKERPDLEKLKSDLTRQQNEFKIILKGLEDNLLARLSTAEGNFLGDYALVENLETTKRTAADIEAKSAEAKITEVEINLARENYRPVSARASLLYF</sequence>
<dbReference type="Gene3D" id="3.40.50.300">
    <property type="entry name" value="P-loop containing nucleotide triphosphate hydrolases"/>
    <property type="match status" value="1"/>
</dbReference>
<feature type="domain" description="Dynein heavy chain ATP-binding dynein motor region" evidence="15">
    <location>
        <begin position="290"/>
        <end position="506"/>
    </location>
</feature>
<dbReference type="InterPro" id="IPR024743">
    <property type="entry name" value="Dynein_HC_stalk"/>
</dbReference>
<evidence type="ECO:0000313" key="17">
    <source>
        <dbReference type="Proteomes" id="UP001497497"/>
    </source>
</evidence>
<accession>A0AAV2HQG5</accession>
<evidence type="ECO:0000256" key="3">
    <source>
        <dbReference type="ARBA" id="ARBA00022701"/>
    </source>
</evidence>
<evidence type="ECO:0000256" key="8">
    <source>
        <dbReference type="ARBA" id="ARBA00023054"/>
    </source>
</evidence>
<dbReference type="GO" id="GO:0005930">
    <property type="term" value="C:axoneme"/>
    <property type="evidence" value="ECO:0007669"/>
    <property type="project" value="UniProtKB-SubCell"/>
</dbReference>
<feature type="coiled-coil region" evidence="13">
    <location>
        <begin position="141"/>
        <end position="189"/>
    </location>
</feature>
<dbReference type="InterPro" id="IPR035706">
    <property type="entry name" value="AAA_9"/>
</dbReference>
<evidence type="ECO:0000256" key="11">
    <source>
        <dbReference type="ARBA" id="ARBA00023212"/>
    </source>
</evidence>
<comment type="caution">
    <text evidence="16">The sequence shown here is derived from an EMBL/GenBank/DDBJ whole genome shotgun (WGS) entry which is preliminary data.</text>
</comment>
<dbReference type="GO" id="GO:0051959">
    <property type="term" value="F:dynein light intermediate chain binding"/>
    <property type="evidence" value="ECO:0007669"/>
    <property type="project" value="InterPro"/>
</dbReference>
<feature type="non-terminal residue" evidence="16">
    <location>
        <position position="539"/>
    </location>
</feature>
<keyword evidence="8 13" id="KW-0175">Coiled coil</keyword>
<evidence type="ECO:0000259" key="15">
    <source>
        <dbReference type="Pfam" id="PF12781"/>
    </source>
</evidence>
<reference evidence="16 17" key="1">
    <citation type="submission" date="2024-04" db="EMBL/GenBank/DDBJ databases">
        <authorList>
            <consortium name="Genoscope - CEA"/>
            <person name="William W."/>
        </authorList>
    </citation>
    <scope>NUCLEOTIDE SEQUENCE [LARGE SCALE GENOMIC DNA]</scope>
</reference>
<name>A0AAV2HQG5_LYMST</name>
<keyword evidence="11" id="KW-0206">Cytoskeleton</keyword>
<dbReference type="GO" id="GO:0005874">
    <property type="term" value="C:microtubule"/>
    <property type="evidence" value="ECO:0007669"/>
    <property type="project" value="UniProtKB-KW"/>
</dbReference>
<gene>
    <name evidence="16" type="ORF">GSLYS_00009588001</name>
</gene>
<dbReference type="AlphaFoldDB" id="A0AAV2HQG5"/>